<name>A0A5B7DU04_PORTR</name>
<comment type="caution">
    <text evidence="2">The sequence shown here is derived from an EMBL/GenBank/DDBJ whole genome shotgun (WGS) entry which is preliminary data.</text>
</comment>
<accession>A0A5B7DU04</accession>
<feature type="region of interest" description="Disordered" evidence="1">
    <location>
        <begin position="1"/>
        <end position="22"/>
    </location>
</feature>
<dbReference type="EMBL" id="VSRR010001341">
    <property type="protein sequence ID" value="MPC24537.1"/>
    <property type="molecule type" value="Genomic_DNA"/>
</dbReference>
<gene>
    <name evidence="2" type="ORF">E2C01_017619</name>
</gene>
<dbReference type="AlphaFoldDB" id="A0A5B7DU04"/>
<evidence type="ECO:0000256" key="1">
    <source>
        <dbReference type="SAM" id="MobiDB-lite"/>
    </source>
</evidence>
<sequence>MTEVAAGFMEAPTHRPLPQPTATRTCLESRRVLGGHNRDKRNRKARGGAMPHVYVRRVNNRESVNHRMVSMGDENTS</sequence>
<evidence type="ECO:0000313" key="3">
    <source>
        <dbReference type="Proteomes" id="UP000324222"/>
    </source>
</evidence>
<dbReference type="Proteomes" id="UP000324222">
    <property type="component" value="Unassembled WGS sequence"/>
</dbReference>
<keyword evidence="3" id="KW-1185">Reference proteome</keyword>
<reference evidence="2 3" key="1">
    <citation type="submission" date="2019-05" db="EMBL/GenBank/DDBJ databases">
        <title>Another draft genome of Portunus trituberculatus and its Hox gene families provides insights of decapod evolution.</title>
        <authorList>
            <person name="Jeong J.-H."/>
            <person name="Song I."/>
            <person name="Kim S."/>
            <person name="Choi T."/>
            <person name="Kim D."/>
            <person name="Ryu S."/>
            <person name="Kim W."/>
        </authorList>
    </citation>
    <scope>NUCLEOTIDE SEQUENCE [LARGE SCALE GENOMIC DNA]</scope>
    <source>
        <tissue evidence="2">Muscle</tissue>
    </source>
</reference>
<proteinExistence type="predicted"/>
<feature type="region of interest" description="Disordered" evidence="1">
    <location>
        <begin position="32"/>
        <end position="51"/>
    </location>
</feature>
<organism evidence="2 3">
    <name type="scientific">Portunus trituberculatus</name>
    <name type="common">Swimming crab</name>
    <name type="synonym">Neptunus trituberculatus</name>
    <dbReference type="NCBI Taxonomy" id="210409"/>
    <lineage>
        <taxon>Eukaryota</taxon>
        <taxon>Metazoa</taxon>
        <taxon>Ecdysozoa</taxon>
        <taxon>Arthropoda</taxon>
        <taxon>Crustacea</taxon>
        <taxon>Multicrustacea</taxon>
        <taxon>Malacostraca</taxon>
        <taxon>Eumalacostraca</taxon>
        <taxon>Eucarida</taxon>
        <taxon>Decapoda</taxon>
        <taxon>Pleocyemata</taxon>
        <taxon>Brachyura</taxon>
        <taxon>Eubrachyura</taxon>
        <taxon>Portunoidea</taxon>
        <taxon>Portunidae</taxon>
        <taxon>Portuninae</taxon>
        <taxon>Portunus</taxon>
    </lineage>
</organism>
<protein>
    <submittedName>
        <fullName evidence="2">Uncharacterized protein</fullName>
    </submittedName>
</protein>
<evidence type="ECO:0000313" key="2">
    <source>
        <dbReference type="EMBL" id="MPC24537.1"/>
    </source>
</evidence>